<dbReference type="AlphaFoldDB" id="A0A5B7JLM2"/>
<gene>
    <name evidence="1" type="ORF">E2C01_089219</name>
</gene>
<reference evidence="1 2" key="1">
    <citation type="submission" date="2019-05" db="EMBL/GenBank/DDBJ databases">
        <title>Another draft genome of Portunus trituberculatus and its Hox gene families provides insights of decapod evolution.</title>
        <authorList>
            <person name="Jeong J.-H."/>
            <person name="Song I."/>
            <person name="Kim S."/>
            <person name="Choi T."/>
            <person name="Kim D."/>
            <person name="Ryu S."/>
            <person name="Kim W."/>
        </authorList>
    </citation>
    <scope>NUCLEOTIDE SEQUENCE [LARGE SCALE GENOMIC DNA]</scope>
    <source>
        <tissue evidence="1">Muscle</tissue>
    </source>
</reference>
<evidence type="ECO:0000313" key="2">
    <source>
        <dbReference type="Proteomes" id="UP000324222"/>
    </source>
</evidence>
<keyword evidence="2" id="KW-1185">Reference proteome</keyword>
<protein>
    <submittedName>
        <fullName evidence="1">Uncharacterized protein</fullName>
    </submittedName>
</protein>
<evidence type="ECO:0000313" key="1">
    <source>
        <dbReference type="EMBL" id="MPC94067.1"/>
    </source>
</evidence>
<dbReference type="EMBL" id="VSRR010097128">
    <property type="protein sequence ID" value="MPC94067.1"/>
    <property type="molecule type" value="Genomic_DNA"/>
</dbReference>
<name>A0A5B7JLM2_PORTR</name>
<sequence length="89" mass="9855">MKTATMPITTISSRLPVFQPRTAHHHQEDRYLGNLGHVVSLTAPHNEAFSSYLSSLPGCLLQTVEFIRMETEKKVNSSSSFPVTSPIVT</sequence>
<comment type="caution">
    <text evidence="1">The sequence shown here is derived from an EMBL/GenBank/DDBJ whole genome shotgun (WGS) entry which is preliminary data.</text>
</comment>
<organism evidence="1 2">
    <name type="scientific">Portunus trituberculatus</name>
    <name type="common">Swimming crab</name>
    <name type="synonym">Neptunus trituberculatus</name>
    <dbReference type="NCBI Taxonomy" id="210409"/>
    <lineage>
        <taxon>Eukaryota</taxon>
        <taxon>Metazoa</taxon>
        <taxon>Ecdysozoa</taxon>
        <taxon>Arthropoda</taxon>
        <taxon>Crustacea</taxon>
        <taxon>Multicrustacea</taxon>
        <taxon>Malacostraca</taxon>
        <taxon>Eumalacostraca</taxon>
        <taxon>Eucarida</taxon>
        <taxon>Decapoda</taxon>
        <taxon>Pleocyemata</taxon>
        <taxon>Brachyura</taxon>
        <taxon>Eubrachyura</taxon>
        <taxon>Portunoidea</taxon>
        <taxon>Portunidae</taxon>
        <taxon>Portuninae</taxon>
        <taxon>Portunus</taxon>
    </lineage>
</organism>
<accession>A0A5B7JLM2</accession>
<proteinExistence type="predicted"/>
<dbReference type="Proteomes" id="UP000324222">
    <property type="component" value="Unassembled WGS sequence"/>
</dbReference>